<accession>A0A835A2F5</accession>
<comment type="caution">
    <text evidence="2">The sequence shown here is derived from an EMBL/GenBank/DDBJ whole genome shotgun (WGS) entry which is preliminary data.</text>
</comment>
<dbReference type="Pfam" id="PF19273">
    <property type="entry name" value="Exportin-5"/>
    <property type="match status" value="1"/>
</dbReference>
<dbReference type="InterPro" id="IPR045478">
    <property type="entry name" value="Exportin-5_C"/>
</dbReference>
<sequence>MLRLHGKLYGNQLKGCLLLAEHNILCEVFAAISFSRNLMHKGVIHCVLYTLNMIWTQREWENTYLLTGLGLSCLFSDCYFLKTVYEVVKVCEHELKRRIGEEINGTLSYHTYFVSLLRLILPFLLQLLRCIHSLWRDEISCNLSEEIEMAKMPMNNDEGFQQNEMGELLEKVLESGYKVIGLCMSIEGAFAELLDKSSFSAAFADFDYMKFKHLRKLIDAVFLPLVRNCPTEFWKEWMSDLLRTFLRHCEDLLYYAWFSLMHEGRAKVPYYFGQLTGSAENIEKLEHSLLLDFTRAVCRLVGNIASLESNNGHLQYFDVSDIRMTAAQDHESVSSSSLIGFLLANDCFRRLRASFFGYWVDDEATRNAIPFCRDLVQLAGVTEDPRLKLFVLDELLPSLIRRIDDQLPCAIRHLICKLNSNISDDVNKALIALCRESYYYLSSNADECQNIVGEGKDIDNFSDNFMRWLASQKKDLCTKAYHAAPNEFDGWEIEWNWEFEEEFRRYLPLYIGMLKEVDAIDCSSKDDHSDREILEKLNPEFRFKYAINSVEHHHFITISKIRRGADHFDSVMNRLENIETPFSTFYFNDVEDSVRVLLDSILYFWEPQFHPLIREGHKSLLLWIIEQLAKGKEFEDFQPLTPDPRDFPIHLEPYALLYIRTKLKTSEVCH</sequence>
<dbReference type="AlphaFoldDB" id="A0A835A2F5"/>
<organism evidence="2 3">
    <name type="scientific">Digitaria exilis</name>
    <dbReference type="NCBI Taxonomy" id="1010633"/>
    <lineage>
        <taxon>Eukaryota</taxon>
        <taxon>Viridiplantae</taxon>
        <taxon>Streptophyta</taxon>
        <taxon>Embryophyta</taxon>
        <taxon>Tracheophyta</taxon>
        <taxon>Spermatophyta</taxon>
        <taxon>Magnoliopsida</taxon>
        <taxon>Liliopsida</taxon>
        <taxon>Poales</taxon>
        <taxon>Poaceae</taxon>
        <taxon>PACMAD clade</taxon>
        <taxon>Panicoideae</taxon>
        <taxon>Panicodae</taxon>
        <taxon>Paniceae</taxon>
        <taxon>Anthephorinae</taxon>
        <taxon>Digitaria</taxon>
    </lineage>
</organism>
<dbReference type="GO" id="GO:0005634">
    <property type="term" value="C:nucleus"/>
    <property type="evidence" value="ECO:0007669"/>
    <property type="project" value="TreeGrafter"/>
</dbReference>
<evidence type="ECO:0000313" key="3">
    <source>
        <dbReference type="Proteomes" id="UP000636709"/>
    </source>
</evidence>
<dbReference type="InterPro" id="IPR011989">
    <property type="entry name" value="ARM-like"/>
</dbReference>
<protein>
    <recommendedName>
        <fullName evidence="1">Exportin-5 C-terminal domain-containing protein</fullName>
    </recommendedName>
</protein>
<dbReference type="GO" id="GO:0005049">
    <property type="term" value="F:nuclear export signal receptor activity"/>
    <property type="evidence" value="ECO:0007669"/>
    <property type="project" value="InterPro"/>
</dbReference>
<name>A0A835A2F5_9POAL</name>
<dbReference type="Proteomes" id="UP000636709">
    <property type="component" value="Unassembled WGS sequence"/>
</dbReference>
<proteinExistence type="predicted"/>
<dbReference type="GO" id="GO:0000056">
    <property type="term" value="P:ribosomal small subunit export from nucleus"/>
    <property type="evidence" value="ECO:0007669"/>
    <property type="project" value="TreeGrafter"/>
</dbReference>
<dbReference type="OrthoDB" id="684041at2759"/>
<dbReference type="PANTHER" id="PTHR11223">
    <property type="entry name" value="EXPORTIN 1/5"/>
    <property type="match status" value="1"/>
</dbReference>
<dbReference type="GO" id="GO:0005737">
    <property type="term" value="C:cytoplasm"/>
    <property type="evidence" value="ECO:0007669"/>
    <property type="project" value="TreeGrafter"/>
</dbReference>
<evidence type="ECO:0000313" key="2">
    <source>
        <dbReference type="EMBL" id="KAF8652173.1"/>
    </source>
</evidence>
<keyword evidence="3" id="KW-1185">Reference proteome</keyword>
<feature type="domain" description="Exportin-5 C-terminal" evidence="1">
    <location>
        <begin position="14"/>
        <end position="453"/>
    </location>
</feature>
<dbReference type="PANTHER" id="PTHR11223:SF11">
    <property type="entry name" value="OS11G0519500 PROTEIN"/>
    <property type="match status" value="1"/>
</dbReference>
<dbReference type="EMBL" id="JACEFO010002669">
    <property type="protein sequence ID" value="KAF8652173.1"/>
    <property type="molecule type" value="Genomic_DNA"/>
</dbReference>
<dbReference type="Gene3D" id="1.25.10.10">
    <property type="entry name" value="Leucine-rich Repeat Variant"/>
    <property type="match status" value="1"/>
</dbReference>
<dbReference type="InterPro" id="IPR045065">
    <property type="entry name" value="XPO1/5"/>
</dbReference>
<evidence type="ECO:0000259" key="1">
    <source>
        <dbReference type="Pfam" id="PF19273"/>
    </source>
</evidence>
<dbReference type="GO" id="GO:0000055">
    <property type="term" value="P:ribosomal large subunit export from nucleus"/>
    <property type="evidence" value="ECO:0007669"/>
    <property type="project" value="TreeGrafter"/>
</dbReference>
<reference evidence="2" key="1">
    <citation type="submission" date="2020-07" db="EMBL/GenBank/DDBJ databases">
        <title>Genome sequence and genetic diversity analysis of an under-domesticated orphan crop, white fonio (Digitaria exilis).</title>
        <authorList>
            <person name="Bennetzen J.L."/>
            <person name="Chen S."/>
            <person name="Ma X."/>
            <person name="Wang X."/>
            <person name="Yssel A.E.J."/>
            <person name="Chaluvadi S.R."/>
            <person name="Johnson M."/>
            <person name="Gangashetty P."/>
            <person name="Hamidou F."/>
            <person name="Sanogo M.D."/>
            <person name="Zwaenepoel A."/>
            <person name="Wallace J."/>
            <person name="Van De Peer Y."/>
            <person name="Van Deynze A."/>
        </authorList>
    </citation>
    <scope>NUCLEOTIDE SEQUENCE</scope>
    <source>
        <tissue evidence="2">Leaves</tissue>
    </source>
</reference>
<dbReference type="GO" id="GO:0006611">
    <property type="term" value="P:protein export from nucleus"/>
    <property type="evidence" value="ECO:0007669"/>
    <property type="project" value="InterPro"/>
</dbReference>
<gene>
    <name evidence="2" type="ORF">HU200_062901</name>
</gene>